<comment type="caution">
    <text evidence="14">The sequence shown here is derived from an EMBL/GenBank/DDBJ whole genome shotgun (WGS) entry which is preliminary data.</text>
</comment>
<keyword evidence="7" id="KW-0093">Biotin biosynthesis</keyword>
<evidence type="ECO:0000256" key="5">
    <source>
        <dbReference type="ARBA" id="ARBA00013187"/>
    </source>
</evidence>
<comment type="pathway">
    <text evidence="2">Cofactor biosynthesis; biotin biosynthesis.</text>
</comment>
<dbReference type="Pfam" id="PF00155">
    <property type="entry name" value="Aminotran_1_2"/>
    <property type="match status" value="1"/>
</dbReference>
<dbReference type="InterPro" id="IPR015421">
    <property type="entry name" value="PyrdxlP-dep_Trfase_major"/>
</dbReference>
<dbReference type="RefSeq" id="WP_123421406.1">
    <property type="nucleotide sequence ID" value="NZ_RJUL01000004.1"/>
</dbReference>
<evidence type="ECO:0000256" key="7">
    <source>
        <dbReference type="ARBA" id="ARBA00022756"/>
    </source>
</evidence>
<dbReference type="GO" id="GO:0030170">
    <property type="term" value="F:pyridoxal phosphate binding"/>
    <property type="evidence" value="ECO:0007669"/>
    <property type="project" value="InterPro"/>
</dbReference>
<dbReference type="PANTHER" id="PTHR13693:SF100">
    <property type="entry name" value="8-AMINO-7-OXONONANOATE SYNTHASE"/>
    <property type="match status" value="1"/>
</dbReference>
<dbReference type="AlphaFoldDB" id="A0A3N1PHQ1"/>
<dbReference type="Proteomes" id="UP000268033">
    <property type="component" value="Unassembled WGS sequence"/>
</dbReference>
<dbReference type="Gene3D" id="3.90.1150.10">
    <property type="entry name" value="Aspartate Aminotransferase, domain 1"/>
    <property type="match status" value="1"/>
</dbReference>
<dbReference type="InterPro" id="IPR001917">
    <property type="entry name" value="Aminotrans_II_pyridoxalP_BS"/>
</dbReference>
<dbReference type="InterPro" id="IPR004839">
    <property type="entry name" value="Aminotransferase_I/II_large"/>
</dbReference>
<evidence type="ECO:0000313" key="15">
    <source>
        <dbReference type="Proteomes" id="UP000268033"/>
    </source>
</evidence>
<evidence type="ECO:0000256" key="9">
    <source>
        <dbReference type="ARBA" id="ARBA00032610"/>
    </source>
</evidence>
<evidence type="ECO:0000256" key="10">
    <source>
        <dbReference type="ARBA" id="ARBA00033381"/>
    </source>
</evidence>
<gene>
    <name evidence="14" type="ORF">EDC28_104250</name>
</gene>
<dbReference type="InterPro" id="IPR050087">
    <property type="entry name" value="AON_synthase_class-II"/>
</dbReference>
<dbReference type="EMBL" id="RJUL01000004">
    <property type="protein sequence ID" value="ROQ27599.1"/>
    <property type="molecule type" value="Genomic_DNA"/>
</dbReference>
<sequence length="362" mass="38668">MLSSWLGPRLDKARAEGLWRQSRQVTRLGQGRVEVAGFNALDLAGNDYLALAAEGQGFGGGATASPLVSGQSEAHQQLCDELADWLGFESVRLFSSGFAANSGVLKLFGEVPVFHDRLNHASLLDGSLQSGTRFRRYRHQDLAQLQGLIKAPSLIVSDGVFSMDGDTADIPALKALGQTLYIDDAHGIGVLGENGRGLIEQQGAKPDILMATFGKALGAGGAFVAGPQILGEAIDNLCREYIYSTALPLATVNLVQSNLKKVQSEPWRREKLGELIRHFQAGCRQRDIAVMPSQTAIQPVLCQDSAAALALSQRLLEAGFFCPAIRPPTVPQARLRITLNAGLSTSQLDALLDCLEASHGPC</sequence>
<evidence type="ECO:0000259" key="13">
    <source>
        <dbReference type="Pfam" id="PF00155"/>
    </source>
</evidence>
<comment type="cofactor">
    <cofactor evidence="1 12">
        <name>pyridoxal 5'-phosphate</name>
        <dbReference type="ChEBI" id="CHEBI:597326"/>
    </cofactor>
</comment>
<keyword evidence="6" id="KW-0808">Transferase</keyword>
<dbReference type="EC" id="2.3.1.47" evidence="5"/>
<feature type="domain" description="Aminotransferase class I/classII large" evidence="13">
    <location>
        <begin position="69"/>
        <end position="353"/>
    </location>
</feature>
<evidence type="ECO:0000313" key="14">
    <source>
        <dbReference type="EMBL" id="ROQ27599.1"/>
    </source>
</evidence>
<organism evidence="14 15">
    <name type="scientific">Gallaecimonas pentaromativorans</name>
    <dbReference type="NCBI Taxonomy" id="584787"/>
    <lineage>
        <taxon>Bacteria</taxon>
        <taxon>Pseudomonadati</taxon>
        <taxon>Pseudomonadota</taxon>
        <taxon>Gammaproteobacteria</taxon>
        <taxon>Enterobacterales</taxon>
        <taxon>Gallaecimonadaceae</taxon>
        <taxon>Gallaecimonas</taxon>
    </lineage>
</organism>
<evidence type="ECO:0000256" key="2">
    <source>
        <dbReference type="ARBA" id="ARBA00004746"/>
    </source>
</evidence>
<dbReference type="InterPro" id="IPR015422">
    <property type="entry name" value="PyrdxlP-dep_Trfase_small"/>
</dbReference>
<dbReference type="PANTHER" id="PTHR13693">
    <property type="entry name" value="CLASS II AMINOTRANSFERASE/8-AMINO-7-OXONONANOATE SYNTHASE"/>
    <property type="match status" value="1"/>
</dbReference>
<accession>A0A3N1PHQ1</accession>
<evidence type="ECO:0000256" key="11">
    <source>
        <dbReference type="ARBA" id="ARBA00047715"/>
    </source>
</evidence>
<evidence type="ECO:0000256" key="4">
    <source>
        <dbReference type="ARBA" id="ARBA00011738"/>
    </source>
</evidence>
<evidence type="ECO:0000256" key="1">
    <source>
        <dbReference type="ARBA" id="ARBA00001933"/>
    </source>
</evidence>
<evidence type="ECO:0000256" key="3">
    <source>
        <dbReference type="ARBA" id="ARBA00010008"/>
    </source>
</evidence>
<comment type="catalytic activity">
    <reaction evidence="11">
        <text>6-carboxyhexanoyl-[ACP] + L-alanine + H(+) = (8S)-8-amino-7-oxononanoate + holo-[ACP] + CO2</text>
        <dbReference type="Rhea" id="RHEA:42288"/>
        <dbReference type="Rhea" id="RHEA-COMP:9685"/>
        <dbReference type="Rhea" id="RHEA-COMP:9955"/>
        <dbReference type="ChEBI" id="CHEBI:15378"/>
        <dbReference type="ChEBI" id="CHEBI:16526"/>
        <dbReference type="ChEBI" id="CHEBI:57972"/>
        <dbReference type="ChEBI" id="CHEBI:64479"/>
        <dbReference type="ChEBI" id="CHEBI:78846"/>
        <dbReference type="ChEBI" id="CHEBI:149468"/>
        <dbReference type="EC" id="2.3.1.47"/>
    </reaction>
</comment>
<dbReference type="STRING" id="584787.GCA_001247655_02685"/>
<keyword evidence="15" id="KW-1185">Reference proteome</keyword>
<evidence type="ECO:0000256" key="12">
    <source>
        <dbReference type="RuleBase" id="RU003693"/>
    </source>
</evidence>
<dbReference type="PROSITE" id="PS00599">
    <property type="entry name" value="AA_TRANSFER_CLASS_2"/>
    <property type="match status" value="1"/>
</dbReference>
<protein>
    <recommendedName>
        <fullName evidence="5">8-amino-7-oxononanoate synthase</fullName>
        <ecNumber evidence="5">2.3.1.47</ecNumber>
    </recommendedName>
    <alternativeName>
        <fullName evidence="9">7-keto-8-amino-pelargonic acid synthase</fullName>
    </alternativeName>
    <alternativeName>
        <fullName evidence="10">8-amino-7-ketopelargonate synthase</fullName>
    </alternativeName>
</protein>
<reference evidence="14 15" key="1">
    <citation type="submission" date="2018-11" db="EMBL/GenBank/DDBJ databases">
        <title>Genomic Encyclopedia of Type Strains, Phase IV (KMG-IV): sequencing the most valuable type-strain genomes for metagenomic binning, comparative biology and taxonomic classification.</title>
        <authorList>
            <person name="Goeker M."/>
        </authorList>
    </citation>
    <scope>NUCLEOTIDE SEQUENCE [LARGE SCALE GENOMIC DNA]</scope>
    <source>
        <strain evidence="14 15">DSM 21945</strain>
    </source>
</reference>
<dbReference type="GO" id="GO:0008710">
    <property type="term" value="F:8-amino-7-oxononanoate synthase activity"/>
    <property type="evidence" value="ECO:0007669"/>
    <property type="project" value="UniProtKB-EC"/>
</dbReference>
<comment type="similarity">
    <text evidence="3">Belongs to the class-II pyridoxal-phosphate-dependent aminotransferase family. BioF subfamily.</text>
</comment>
<dbReference type="SUPFAM" id="SSF53383">
    <property type="entry name" value="PLP-dependent transferases"/>
    <property type="match status" value="1"/>
</dbReference>
<keyword evidence="8 12" id="KW-0663">Pyridoxal phosphate</keyword>
<evidence type="ECO:0000256" key="8">
    <source>
        <dbReference type="ARBA" id="ARBA00022898"/>
    </source>
</evidence>
<dbReference type="Gene3D" id="3.40.640.10">
    <property type="entry name" value="Type I PLP-dependent aspartate aminotransferase-like (Major domain)"/>
    <property type="match status" value="1"/>
</dbReference>
<name>A0A3N1PHQ1_9GAMM</name>
<comment type="subunit">
    <text evidence="4">Homodimer.</text>
</comment>
<dbReference type="GO" id="GO:0009102">
    <property type="term" value="P:biotin biosynthetic process"/>
    <property type="evidence" value="ECO:0007669"/>
    <property type="project" value="UniProtKB-KW"/>
</dbReference>
<dbReference type="InterPro" id="IPR015424">
    <property type="entry name" value="PyrdxlP-dep_Trfase"/>
</dbReference>
<proteinExistence type="inferred from homology"/>
<evidence type="ECO:0000256" key="6">
    <source>
        <dbReference type="ARBA" id="ARBA00022679"/>
    </source>
</evidence>